<gene>
    <name evidence="3" type="ORF">E1284_01800</name>
</gene>
<name>A0A4R4PBJ0_9ACTN</name>
<dbReference type="AlphaFoldDB" id="A0A4R4PBJ0"/>
<organism evidence="3 4">
    <name type="scientific">Actinomadura bangladeshensis</name>
    <dbReference type="NCBI Taxonomy" id="453573"/>
    <lineage>
        <taxon>Bacteria</taxon>
        <taxon>Bacillati</taxon>
        <taxon>Actinomycetota</taxon>
        <taxon>Actinomycetes</taxon>
        <taxon>Streptosporangiales</taxon>
        <taxon>Thermomonosporaceae</taxon>
        <taxon>Actinomadura</taxon>
    </lineage>
</organism>
<protein>
    <submittedName>
        <fullName evidence="3">Isochorismatase family protein</fullName>
    </submittedName>
</protein>
<evidence type="ECO:0000313" key="4">
    <source>
        <dbReference type="Proteomes" id="UP000295431"/>
    </source>
</evidence>
<dbReference type="InterPro" id="IPR000868">
    <property type="entry name" value="Isochorismatase-like_dom"/>
</dbReference>
<dbReference type="Pfam" id="PF00857">
    <property type="entry name" value="Isochorismatase"/>
    <property type="match status" value="1"/>
</dbReference>
<dbReference type="InterPro" id="IPR050272">
    <property type="entry name" value="Isochorismatase-like_hydrls"/>
</dbReference>
<keyword evidence="4" id="KW-1185">Reference proteome</keyword>
<evidence type="ECO:0000256" key="1">
    <source>
        <dbReference type="ARBA" id="ARBA00022801"/>
    </source>
</evidence>
<dbReference type="InterPro" id="IPR036380">
    <property type="entry name" value="Isochorismatase-like_sf"/>
</dbReference>
<feature type="domain" description="Isochorismatase-like" evidence="2">
    <location>
        <begin position="22"/>
        <end position="196"/>
    </location>
</feature>
<dbReference type="RefSeq" id="WP_131936312.1">
    <property type="nucleotide sequence ID" value="NZ_BAAAMX010000009.1"/>
</dbReference>
<dbReference type="EMBL" id="SMJW01000004">
    <property type="protein sequence ID" value="TDC19898.1"/>
    <property type="molecule type" value="Genomic_DNA"/>
</dbReference>
<dbReference type="Gene3D" id="3.40.50.850">
    <property type="entry name" value="Isochorismatase-like"/>
    <property type="match status" value="1"/>
</dbReference>
<evidence type="ECO:0000313" key="3">
    <source>
        <dbReference type="EMBL" id="TDC19898.1"/>
    </source>
</evidence>
<keyword evidence="1" id="KW-0378">Hydrolase</keyword>
<reference evidence="3 4" key="1">
    <citation type="submission" date="2019-03" db="EMBL/GenBank/DDBJ databases">
        <title>Draft genome sequences of novel Actinobacteria.</title>
        <authorList>
            <person name="Sahin N."/>
            <person name="Ay H."/>
            <person name="Saygin H."/>
        </authorList>
    </citation>
    <scope>NUCLEOTIDE SEQUENCE [LARGE SCALE GENOMIC DNA]</scope>
    <source>
        <strain evidence="3 4">DSM 45347</strain>
    </source>
</reference>
<comment type="caution">
    <text evidence="3">The sequence shown here is derived from an EMBL/GenBank/DDBJ whole genome shotgun (WGS) entry which is preliminary data.</text>
</comment>
<dbReference type="PANTHER" id="PTHR43540">
    <property type="entry name" value="PEROXYUREIDOACRYLATE/UREIDOACRYLATE AMIDOHYDROLASE-RELATED"/>
    <property type="match status" value="1"/>
</dbReference>
<dbReference type="PANTHER" id="PTHR43540:SF1">
    <property type="entry name" value="ISOCHORISMATASE HYDROLASE"/>
    <property type="match status" value="1"/>
</dbReference>
<sequence>MLEATYREAGFGRPVRRGRRPAVVVVDFSEGFTDPSFPTGADMSAEVEACAVLLASARERGLPRVFTTIAHDGPQDATAWWDKAPGLRTFMAGSPAVRLDERLGRRAGEALVVKRGPSAFHGTDLAGRLTRDRADTVIVCGATTSGCVRATVVDAMQLGYPVLVPRECVADRARGPHEASLFDMDQKYADVVTLAEALAYLAGITAAD</sequence>
<dbReference type="OrthoDB" id="7500697at2"/>
<dbReference type="SUPFAM" id="SSF52499">
    <property type="entry name" value="Isochorismatase-like hydrolases"/>
    <property type="match status" value="1"/>
</dbReference>
<dbReference type="GO" id="GO:0016787">
    <property type="term" value="F:hydrolase activity"/>
    <property type="evidence" value="ECO:0007669"/>
    <property type="project" value="UniProtKB-KW"/>
</dbReference>
<proteinExistence type="predicted"/>
<accession>A0A4R4PBJ0</accession>
<evidence type="ECO:0000259" key="2">
    <source>
        <dbReference type="Pfam" id="PF00857"/>
    </source>
</evidence>
<dbReference type="Proteomes" id="UP000295431">
    <property type="component" value="Unassembled WGS sequence"/>
</dbReference>